<dbReference type="AlphaFoldDB" id="A0A0D0DTX5"/>
<accession>A0A0D0DTX5</accession>
<keyword evidence="2" id="KW-1185">Reference proteome</keyword>
<protein>
    <submittedName>
        <fullName evidence="1">Uncharacterized protein</fullName>
    </submittedName>
</protein>
<dbReference type="InParanoid" id="A0A0D0DTX5"/>
<dbReference type="HOGENOM" id="CLU_2312865_0_0_1"/>
<proteinExistence type="predicted"/>
<reference evidence="2" key="2">
    <citation type="submission" date="2015-01" db="EMBL/GenBank/DDBJ databases">
        <title>Evolutionary Origins and Diversification of the Mycorrhizal Mutualists.</title>
        <authorList>
            <consortium name="DOE Joint Genome Institute"/>
            <consortium name="Mycorrhizal Genomics Consortium"/>
            <person name="Kohler A."/>
            <person name="Kuo A."/>
            <person name="Nagy L.G."/>
            <person name="Floudas D."/>
            <person name="Copeland A."/>
            <person name="Barry K.W."/>
            <person name="Cichocki N."/>
            <person name="Veneault-Fourrey C."/>
            <person name="LaButti K."/>
            <person name="Lindquist E.A."/>
            <person name="Lipzen A."/>
            <person name="Lundell T."/>
            <person name="Morin E."/>
            <person name="Murat C."/>
            <person name="Riley R."/>
            <person name="Ohm R."/>
            <person name="Sun H."/>
            <person name="Tunlid A."/>
            <person name="Henrissat B."/>
            <person name="Grigoriev I.V."/>
            <person name="Hibbett D.S."/>
            <person name="Martin F."/>
        </authorList>
    </citation>
    <scope>NUCLEOTIDE SEQUENCE [LARGE SCALE GENOMIC DNA]</scope>
    <source>
        <strain evidence="2">Ve08.2h10</strain>
    </source>
</reference>
<name>A0A0D0DTX5_9AGAM</name>
<evidence type="ECO:0000313" key="2">
    <source>
        <dbReference type="Proteomes" id="UP000054538"/>
    </source>
</evidence>
<dbReference type="Proteomes" id="UP000054538">
    <property type="component" value="Unassembled WGS sequence"/>
</dbReference>
<dbReference type="EMBL" id="KN825300">
    <property type="protein sequence ID" value="KIK92236.1"/>
    <property type="molecule type" value="Genomic_DNA"/>
</dbReference>
<evidence type="ECO:0000313" key="1">
    <source>
        <dbReference type="EMBL" id="KIK92236.1"/>
    </source>
</evidence>
<gene>
    <name evidence="1" type="ORF">PAXRUDRAFT_586460</name>
</gene>
<reference evidence="1 2" key="1">
    <citation type="submission" date="2014-04" db="EMBL/GenBank/DDBJ databases">
        <authorList>
            <consortium name="DOE Joint Genome Institute"/>
            <person name="Kuo A."/>
            <person name="Kohler A."/>
            <person name="Jargeat P."/>
            <person name="Nagy L.G."/>
            <person name="Floudas D."/>
            <person name="Copeland A."/>
            <person name="Barry K.W."/>
            <person name="Cichocki N."/>
            <person name="Veneault-Fourrey C."/>
            <person name="LaButti K."/>
            <person name="Lindquist E.A."/>
            <person name="Lipzen A."/>
            <person name="Lundell T."/>
            <person name="Morin E."/>
            <person name="Murat C."/>
            <person name="Sun H."/>
            <person name="Tunlid A."/>
            <person name="Henrissat B."/>
            <person name="Grigoriev I.V."/>
            <person name="Hibbett D.S."/>
            <person name="Martin F."/>
            <person name="Nordberg H.P."/>
            <person name="Cantor M.N."/>
            <person name="Hua S.X."/>
        </authorList>
    </citation>
    <scope>NUCLEOTIDE SEQUENCE [LARGE SCALE GENOMIC DNA]</scope>
    <source>
        <strain evidence="1 2">Ve08.2h10</strain>
    </source>
</reference>
<organism evidence="1 2">
    <name type="scientific">Paxillus rubicundulus Ve08.2h10</name>
    <dbReference type="NCBI Taxonomy" id="930991"/>
    <lineage>
        <taxon>Eukaryota</taxon>
        <taxon>Fungi</taxon>
        <taxon>Dikarya</taxon>
        <taxon>Basidiomycota</taxon>
        <taxon>Agaricomycotina</taxon>
        <taxon>Agaricomycetes</taxon>
        <taxon>Agaricomycetidae</taxon>
        <taxon>Boletales</taxon>
        <taxon>Paxilineae</taxon>
        <taxon>Paxillaceae</taxon>
        <taxon>Paxillus</taxon>
    </lineage>
</organism>
<sequence length="100" mass="11496">TLREVKSLRARSASRFCRRTAWESVDLNNTYAYCGPAVTHWVTGCHGSRYLVHLLHIWVPTTSTSTAKWPPINPTKLPNSKRLFITPLVSSSRRRRRCCL</sequence>
<feature type="non-terminal residue" evidence="1">
    <location>
        <position position="1"/>
    </location>
</feature>